<accession>A0A4Z2J6R0</accession>
<evidence type="ECO:0000313" key="3">
    <source>
        <dbReference type="Proteomes" id="UP000314294"/>
    </source>
</evidence>
<dbReference type="EMBL" id="SRLO01000021">
    <property type="protein sequence ID" value="TNN85338.1"/>
    <property type="molecule type" value="Genomic_DNA"/>
</dbReference>
<evidence type="ECO:0000313" key="2">
    <source>
        <dbReference type="EMBL" id="TNN85338.1"/>
    </source>
</evidence>
<dbReference type="Proteomes" id="UP000314294">
    <property type="component" value="Unassembled WGS sequence"/>
</dbReference>
<gene>
    <name evidence="2" type="ORF">EYF80_004360</name>
</gene>
<proteinExistence type="predicted"/>
<comment type="caution">
    <text evidence="2">The sequence shown here is derived from an EMBL/GenBank/DDBJ whole genome shotgun (WGS) entry which is preliminary data.</text>
</comment>
<sequence>MTSSQQGQLLMNCLAAGFVIVKSFDGEAGEHLVHQQRARVRVVQCGRLDEDGVAAAVVDPHPVRLTCQLDAVADLGPHHLHQLGLVVGAELAQAEAVPLSTPPRTSGPGRQTPAMPGNLKETQRGGDASNFQHSNAF</sequence>
<dbReference type="AlphaFoldDB" id="A0A4Z2J6R0"/>
<feature type="region of interest" description="Disordered" evidence="1">
    <location>
        <begin position="96"/>
        <end position="137"/>
    </location>
</feature>
<reference evidence="2 3" key="1">
    <citation type="submission" date="2019-03" db="EMBL/GenBank/DDBJ databases">
        <title>First draft genome of Liparis tanakae, snailfish: a comprehensive survey of snailfish specific genes.</title>
        <authorList>
            <person name="Kim W."/>
            <person name="Song I."/>
            <person name="Jeong J.-H."/>
            <person name="Kim D."/>
            <person name="Kim S."/>
            <person name="Ryu S."/>
            <person name="Song J.Y."/>
            <person name="Lee S.K."/>
        </authorList>
    </citation>
    <scope>NUCLEOTIDE SEQUENCE [LARGE SCALE GENOMIC DNA]</scope>
    <source>
        <tissue evidence="2">Muscle</tissue>
    </source>
</reference>
<organism evidence="2 3">
    <name type="scientific">Liparis tanakae</name>
    <name type="common">Tanaka's snailfish</name>
    <dbReference type="NCBI Taxonomy" id="230148"/>
    <lineage>
        <taxon>Eukaryota</taxon>
        <taxon>Metazoa</taxon>
        <taxon>Chordata</taxon>
        <taxon>Craniata</taxon>
        <taxon>Vertebrata</taxon>
        <taxon>Euteleostomi</taxon>
        <taxon>Actinopterygii</taxon>
        <taxon>Neopterygii</taxon>
        <taxon>Teleostei</taxon>
        <taxon>Neoteleostei</taxon>
        <taxon>Acanthomorphata</taxon>
        <taxon>Eupercaria</taxon>
        <taxon>Perciformes</taxon>
        <taxon>Cottioidei</taxon>
        <taxon>Cottales</taxon>
        <taxon>Liparidae</taxon>
        <taxon>Liparis</taxon>
    </lineage>
</organism>
<name>A0A4Z2J6R0_9TELE</name>
<evidence type="ECO:0000256" key="1">
    <source>
        <dbReference type="SAM" id="MobiDB-lite"/>
    </source>
</evidence>
<keyword evidence="3" id="KW-1185">Reference proteome</keyword>
<protein>
    <submittedName>
        <fullName evidence="2">Uncharacterized protein</fullName>
    </submittedName>
</protein>